<evidence type="ECO:0000313" key="2">
    <source>
        <dbReference type="Proteomes" id="UP000274117"/>
    </source>
</evidence>
<dbReference type="EMBL" id="RSDO01000005">
    <property type="protein sequence ID" value="RRR53912.1"/>
    <property type="molecule type" value="Genomic_DNA"/>
</dbReference>
<dbReference type="Proteomes" id="UP000274117">
    <property type="component" value="Unassembled WGS sequence"/>
</dbReference>
<gene>
    <name evidence="1" type="ORF">EI998_04025</name>
</gene>
<accession>A0A3R8XSV9</accession>
<protein>
    <submittedName>
        <fullName evidence="1">Uncharacterized protein</fullName>
    </submittedName>
</protein>
<dbReference type="AlphaFoldDB" id="A0A3R8XSV9"/>
<evidence type="ECO:0000313" key="1">
    <source>
        <dbReference type="EMBL" id="RRR53912.1"/>
    </source>
</evidence>
<reference evidence="1 2" key="2">
    <citation type="submission" date="2018-12" db="EMBL/GenBank/DDBJ databases">
        <title>Whole-genome sequences of fifteen clinical Streptococcus suis strains isolated from pigs between 2006 and 2018.</title>
        <authorList>
            <person name="Stevens M.J.A."/>
            <person name="Cernela N."/>
            <person name="Spoerry Serrano N."/>
            <person name="Schmitt S."/>
            <person name="Schrenzel J."/>
            <person name="Stephan R."/>
        </authorList>
    </citation>
    <scope>NUCLEOTIDE SEQUENCE [LARGE SCALE GENOMIC DNA]</scope>
    <source>
        <strain evidence="1 2">PP422</strain>
    </source>
</reference>
<reference evidence="1 2" key="1">
    <citation type="submission" date="2018-11" db="EMBL/GenBank/DDBJ databases">
        <authorList>
            <person name="Stevens M.J."/>
            <person name="Cernela N."/>
            <person name="Spoerry Serrano N."/>
            <person name="Schmitt S."/>
            <person name="Schrenzel J."/>
            <person name="Stephan R."/>
        </authorList>
    </citation>
    <scope>NUCLEOTIDE SEQUENCE [LARGE SCALE GENOMIC DNA]</scope>
    <source>
        <strain evidence="1 2">PP422</strain>
    </source>
</reference>
<proteinExistence type="predicted"/>
<name>A0A3R8XSV9_STRSU</name>
<organism evidence="1 2">
    <name type="scientific">Streptococcus suis</name>
    <dbReference type="NCBI Taxonomy" id="1307"/>
    <lineage>
        <taxon>Bacteria</taxon>
        <taxon>Bacillati</taxon>
        <taxon>Bacillota</taxon>
        <taxon>Bacilli</taxon>
        <taxon>Lactobacillales</taxon>
        <taxon>Streptococcaceae</taxon>
        <taxon>Streptococcus</taxon>
    </lineage>
</organism>
<sequence length="201" mass="23435">MSKDMYNWYQSIEGKDGVYILNSVHYSTKLLREWCDSHYNIHAPDMDLWYFTVSPNYLIDTGLDLPEKLIDQAKNGTRLYLLPDIYSEEDKNKIISFLTTDALNGLDGNNLLETRFQNERTIVFETYHYDGGLDSLTQGEIKNPIIYVATTQNMKFIESESLIATGIEDGYIKLTEEAYTKYVRKQFPENLKKNQVTFIKH</sequence>
<comment type="caution">
    <text evidence="1">The sequence shown here is derived from an EMBL/GenBank/DDBJ whole genome shotgun (WGS) entry which is preliminary data.</text>
</comment>